<name>A0A919XIC7_9BACL</name>
<proteinExistence type="predicted"/>
<accession>A0A919XIC7</accession>
<keyword evidence="2" id="KW-1185">Reference proteome</keyword>
<dbReference type="EMBL" id="BORQ01000002">
    <property type="protein sequence ID" value="GIO31055.1"/>
    <property type="molecule type" value="Genomic_DNA"/>
</dbReference>
<gene>
    <name evidence="1" type="ORF">J2TS6_21960</name>
</gene>
<organism evidence="1 2">
    <name type="scientific">Paenibacillus albilobatus</name>
    <dbReference type="NCBI Taxonomy" id="2716884"/>
    <lineage>
        <taxon>Bacteria</taxon>
        <taxon>Bacillati</taxon>
        <taxon>Bacillota</taxon>
        <taxon>Bacilli</taxon>
        <taxon>Bacillales</taxon>
        <taxon>Paenibacillaceae</taxon>
        <taxon>Paenibacillus</taxon>
    </lineage>
</organism>
<evidence type="ECO:0000313" key="1">
    <source>
        <dbReference type="EMBL" id="GIO31055.1"/>
    </source>
</evidence>
<dbReference type="Proteomes" id="UP000679779">
    <property type="component" value="Unassembled WGS sequence"/>
</dbReference>
<reference evidence="1" key="1">
    <citation type="submission" date="2021-03" db="EMBL/GenBank/DDBJ databases">
        <title>Antimicrobial resistance genes in bacteria isolated from Japanese honey, and their potential for conferring macrolide and lincosamide resistance in the American foulbrood pathogen Paenibacillus larvae.</title>
        <authorList>
            <person name="Okamoto M."/>
            <person name="Kumagai M."/>
            <person name="Kanamori H."/>
            <person name="Takamatsu D."/>
        </authorList>
    </citation>
    <scope>NUCLEOTIDE SEQUENCE</scope>
    <source>
        <strain evidence="1">J2TS6</strain>
    </source>
</reference>
<comment type="caution">
    <text evidence="1">The sequence shown here is derived from an EMBL/GenBank/DDBJ whole genome shotgun (WGS) entry which is preliminary data.</text>
</comment>
<dbReference type="AlphaFoldDB" id="A0A919XIC7"/>
<protein>
    <submittedName>
        <fullName evidence="1">Uncharacterized protein</fullName>
    </submittedName>
</protein>
<sequence length="347" mass="38491">MVTIATARKHAAEWVREQARGLAGYSGAYFSGSTVGRPGEETLPIGSDIDVVVVLEGGEVPPKPGKMRYRDTLIEMTYMPSNQLASAEQVLGSYHLAGSFRTDTIIDDPNGSLHSLQRQVSAHFAEQKWVKLRAEEAWNKVDRGLRSVNKDAPFFEQVIPWLFPTGVMAHVILVAALRNPTVRLRYLAAREVLGQYGHQALYPEMLELLGCADWTSSQAEHHLNTLEGTFDAAAAVAKTPFPFRSDITPEAKTIAIDGSRELIRRGDHREAVFWIAATFARCHLVMAADADEAVRRSFEPGFAGFLADLGIRSSEDLFRRAEAGLHFLPKLRETAERMMFANPDIVK</sequence>
<evidence type="ECO:0000313" key="2">
    <source>
        <dbReference type="Proteomes" id="UP000679779"/>
    </source>
</evidence>